<proteinExistence type="predicted"/>
<dbReference type="Pfam" id="PF00171">
    <property type="entry name" value="Aldedh"/>
    <property type="match status" value="1"/>
</dbReference>
<evidence type="ECO:0000313" key="2">
    <source>
        <dbReference type="EMBL" id="KAK9841355.1"/>
    </source>
</evidence>
<reference evidence="2 3" key="1">
    <citation type="journal article" date="2024" name="Nat. Commun.">
        <title>Phylogenomics reveals the evolutionary origins of lichenization in chlorophyte algae.</title>
        <authorList>
            <person name="Puginier C."/>
            <person name="Libourel C."/>
            <person name="Otte J."/>
            <person name="Skaloud P."/>
            <person name="Haon M."/>
            <person name="Grisel S."/>
            <person name="Petersen M."/>
            <person name="Berrin J.G."/>
            <person name="Delaux P.M."/>
            <person name="Dal Grande F."/>
            <person name="Keller J."/>
        </authorList>
    </citation>
    <scope>NUCLEOTIDE SEQUENCE [LARGE SCALE GENOMIC DNA]</scope>
    <source>
        <strain evidence="2 3">SAG 2145</strain>
    </source>
</reference>
<dbReference type="AlphaFoldDB" id="A0AAW1S675"/>
<dbReference type="EMBL" id="JALJOS010000003">
    <property type="protein sequence ID" value="KAK9841355.1"/>
    <property type="molecule type" value="Genomic_DNA"/>
</dbReference>
<protein>
    <recommendedName>
        <fullName evidence="1">Aldehyde dehydrogenase domain-containing protein</fullName>
    </recommendedName>
</protein>
<dbReference type="Gene3D" id="3.40.605.10">
    <property type="entry name" value="Aldehyde Dehydrogenase, Chain A, domain 1"/>
    <property type="match status" value="1"/>
</dbReference>
<sequence>MGFFRLVGSSSQPILGLVNSIVPKPAPSAVRLPTGFEPIPATPLDKIELVVRKLDEKKLAWVQTSAKDRASLLRRTLQTTLQVMKTAATVSTQAKGVYGAGIGEEYFAFVPIVSCLRELAEALDCNGAPKPYSLTRRPDGQYVADVMPRGLEGIFFGGWKGEIWVQKGKPPSQGRAYREPSKTGHVALVLGAGNQAAVGATDILNELFVNSAVVVCKMNPVNEYLGPYFRQAFAPLVEAGIMEVVYGGAAEGEKLCTHPLISAIHLTGSADTYNMIVWGKDNPNKIGKPKINKIVTAELGCVTPYLITPGEWSQSDIEYHASAVAGALAHNAGHNCIKPELIITAKDWPQREAFVKALRKALAESPCRAAYYPGSEKRAANFRKYHERAEALGNPHIAENCNEAKVQAMPFLFQAGLSPKQACMDVENWCGVLQEVAIPDCGSDPVAFLKQATLLANESCWGTLSCSLFVPPNVQNRHPAAVDEAIASLKYGSVCINAPSIIGFPCTRLSWGAFPGHTQKDIQSGNTVVHNTLLFDHVEKSVLHVPWRWYPTPYWLSRNRNLEGLAMAAAPFFANPSFLNLFPAALAALRC</sequence>
<dbReference type="InterPro" id="IPR015590">
    <property type="entry name" value="Aldehyde_DH_dom"/>
</dbReference>
<dbReference type="InterPro" id="IPR016162">
    <property type="entry name" value="Ald_DH_N"/>
</dbReference>
<evidence type="ECO:0000259" key="1">
    <source>
        <dbReference type="Pfam" id="PF00171"/>
    </source>
</evidence>
<dbReference type="InterPro" id="IPR016163">
    <property type="entry name" value="Ald_DH_C"/>
</dbReference>
<dbReference type="Proteomes" id="UP001438707">
    <property type="component" value="Unassembled WGS sequence"/>
</dbReference>
<evidence type="ECO:0000313" key="3">
    <source>
        <dbReference type="Proteomes" id="UP001438707"/>
    </source>
</evidence>
<gene>
    <name evidence="2" type="ORF">WJX74_004424</name>
</gene>
<comment type="caution">
    <text evidence="2">The sequence shown here is derived from an EMBL/GenBank/DDBJ whole genome shotgun (WGS) entry which is preliminary data.</text>
</comment>
<organism evidence="2 3">
    <name type="scientific">Apatococcus lobatus</name>
    <dbReference type="NCBI Taxonomy" id="904363"/>
    <lineage>
        <taxon>Eukaryota</taxon>
        <taxon>Viridiplantae</taxon>
        <taxon>Chlorophyta</taxon>
        <taxon>core chlorophytes</taxon>
        <taxon>Trebouxiophyceae</taxon>
        <taxon>Chlorellales</taxon>
        <taxon>Chlorellaceae</taxon>
        <taxon>Apatococcus</taxon>
    </lineage>
</organism>
<accession>A0AAW1S675</accession>
<feature type="domain" description="Aldehyde dehydrogenase" evidence="1">
    <location>
        <begin position="213"/>
        <end position="364"/>
    </location>
</feature>
<name>A0AAW1S675_9CHLO</name>
<keyword evidence="3" id="KW-1185">Reference proteome</keyword>
<dbReference type="SUPFAM" id="SSF53720">
    <property type="entry name" value="ALDH-like"/>
    <property type="match status" value="1"/>
</dbReference>
<dbReference type="InterPro" id="IPR016161">
    <property type="entry name" value="Ald_DH/histidinol_DH"/>
</dbReference>
<dbReference type="GO" id="GO:0016620">
    <property type="term" value="F:oxidoreductase activity, acting on the aldehyde or oxo group of donors, NAD or NADP as acceptor"/>
    <property type="evidence" value="ECO:0007669"/>
    <property type="project" value="InterPro"/>
</dbReference>
<dbReference type="Gene3D" id="3.40.309.10">
    <property type="entry name" value="Aldehyde Dehydrogenase, Chain A, domain 2"/>
    <property type="match status" value="1"/>
</dbReference>